<organism evidence="1 2">
    <name type="scientific">Periplaneta americana</name>
    <name type="common">American cockroach</name>
    <name type="synonym">Blatta americana</name>
    <dbReference type="NCBI Taxonomy" id="6978"/>
    <lineage>
        <taxon>Eukaryota</taxon>
        <taxon>Metazoa</taxon>
        <taxon>Ecdysozoa</taxon>
        <taxon>Arthropoda</taxon>
        <taxon>Hexapoda</taxon>
        <taxon>Insecta</taxon>
        <taxon>Pterygota</taxon>
        <taxon>Neoptera</taxon>
        <taxon>Polyneoptera</taxon>
        <taxon>Dictyoptera</taxon>
        <taxon>Blattodea</taxon>
        <taxon>Blattoidea</taxon>
        <taxon>Blattidae</taxon>
        <taxon>Blattinae</taxon>
        <taxon>Periplaneta</taxon>
    </lineage>
</organism>
<name>A0ABQ8TAK7_PERAM</name>
<dbReference type="Proteomes" id="UP001148838">
    <property type="component" value="Unassembled WGS sequence"/>
</dbReference>
<keyword evidence="2" id="KW-1185">Reference proteome</keyword>
<sequence length="212" mass="24917">MKCVTGSTFSVRLKGRLTAAIRSISDIRHLQRMSINTAMELFRVKVLSSLTHGLEIIWEYISRRQLQELESLKPKYLERVLGVSKFSLSRYAYVLARETFSVEDLRLRMLLPSAPACEELLRELRMKRDSISESFYNTDAMVNKEWMRAEYELRHVVTRFAIHGFHHRNCTRKSFHQACHECICVLYSEQCDTYDALYCNKRSVSLIQFCTN</sequence>
<reference evidence="1 2" key="1">
    <citation type="journal article" date="2022" name="Allergy">
        <title>Genome assembly and annotation of Periplaneta americana reveal a comprehensive cockroach allergen profile.</title>
        <authorList>
            <person name="Wang L."/>
            <person name="Xiong Q."/>
            <person name="Saelim N."/>
            <person name="Wang L."/>
            <person name="Nong W."/>
            <person name="Wan A.T."/>
            <person name="Shi M."/>
            <person name="Liu X."/>
            <person name="Cao Q."/>
            <person name="Hui J.H.L."/>
            <person name="Sookrung N."/>
            <person name="Leung T.F."/>
            <person name="Tungtrongchitr A."/>
            <person name="Tsui S.K.W."/>
        </authorList>
    </citation>
    <scope>NUCLEOTIDE SEQUENCE [LARGE SCALE GENOMIC DNA]</scope>
    <source>
        <strain evidence="1">PWHHKU_190912</strain>
    </source>
</reference>
<evidence type="ECO:0000313" key="1">
    <source>
        <dbReference type="EMBL" id="KAJ4443564.1"/>
    </source>
</evidence>
<dbReference type="EMBL" id="JAJSOF020000013">
    <property type="protein sequence ID" value="KAJ4443564.1"/>
    <property type="molecule type" value="Genomic_DNA"/>
</dbReference>
<proteinExistence type="predicted"/>
<gene>
    <name evidence="1" type="ORF">ANN_05237</name>
</gene>
<comment type="caution">
    <text evidence="1">The sequence shown here is derived from an EMBL/GenBank/DDBJ whole genome shotgun (WGS) entry which is preliminary data.</text>
</comment>
<accession>A0ABQ8TAK7</accession>
<protein>
    <submittedName>
        <fullName evidence="1">Uncharacterized protein</fullName>
    </submittedName>
</protein>
<evidence type="ECO:0000313" key="2">
    <source>
        <dbReference type="Proteomes" id="UP001148838"/>
    </source>
</evidence>